<dbReference type="EMBL" id="LAZP02000684">
    <property type="protein sequence ID" value="PFH56026.1"/>
    <property type="molecule type" value="Genomic_DNA"/>
</dbReference>
<organism evidence="1 2">
    <name type="scientific">Ophiocordyceps unilateralis</name>
    <name type="common">Zombie-ant fungus</name>
    <name type="synonym">Torrubia unilateralis</name>
    <dbReference type="NCBI Taxonomy" id="268505"/>
    <lineage>
        <taxon>Eukaryota</taxon>
        <taxon>Fungi</taxon>
        <taxon>Dikarya</taxon>
        <taxon>Ascomycota</taxon>
        <taxon>Pezizomycotina</taxon>
        <taxon>Sordariomycetes</taxon>
        <taxon>Hypocreomycetidae</taxon>
        <taxon>Hypocreales</taxon>
        <taxon>Ophiocordycipitaceae</taxon>
        <taxon>Ophiocordyceps</taxon>
    </lineage>
</organism>
<reference evidence="1 2" key="1">
    <citation type="journal article" date="2015" name="BMC Genomics">
        <title>Gene expression during zombie ant biting behavior reflects the complexity underlying fungal parasitic behavioral manipulation.</title>
        <authorList>
            <person name="de Bekker C."/>
            <person name="Ohm R.A."/>
            <person name="Loreto R.G."/>
            <person name="Sebastian A."/>
            <person name="Albert I."/>
            <person name="Merrow M."/>
            <person name="Brachmann A."/>
            <person name="Hughes D.P."/>
        </authorList>
    </citation>
    <scope>NUCLEOTIDE SEQUENCE [LARGE SCALE GENOMIC DNA]</scope>
    <source>
        <strain evidence="1 2">SC16a</strain>
    </source>
</reference>
<evidence type="ECO:0008006" key="3">
    <source>
        <dbReference type="Google" id="ProtNLM"/>
    </source>
</evidence>
<comment type="caution">
    <text evidence="1">The sequence shown here is derived from an EMBL/GenBank/DDBJ whole genome shotgun (WGS) entry which is preliminary data.</text>
</comment>
<dbReference type="Proteomes" id="UP000037136">
    <property type="component" value="Unassembled WGS sequence"/>
</dbReference>
<keyword evidence="2" id="KW-1185">Reference proteome</keyword>
<sequence length="109" mass="12309">MATSSTYSPTESNSSARLSWQERLDEVCRQANLHPPVFQIVSDRRELNVTDSIGASGGRTAWSSTVVVHGKTLEARYWYDGKYLNNAKEDAAECALNWLNTTSRSWSHW</sequence>
<dbReference type="PANTHER" id="PTHR42030:SF1">
    <property type="entry name" value="DRBM DOMAIN-CONTAINING PROTEIN"/>
    <property type="match status" value="1"/>
</dbReference>
<dbReference type="AlphaFoldDB" id="A0A2A9P5A7"/>
<gene>
    <name evidence="1" type="ORF">XA68_17187</name>
</gene>
<dbReference type="CDD" id="cd00048">
    <property type="entry name" value="DSRM_SF"/>
    <property type="match status" value="1"/>
</dbReference>
<protein>
    <recommendedName>
        <fullName evidence="3">DRBM domain-containing protein</fullName>
    </recommendedName>
</protein>
<dbReference type="Gene3D" id="3.30.160.20">
    <property type="match status" value="1"/>
</dbReference>
<reference evidence="1 2" key="2">
    <citation type="journal article" date="2017" name="Sci. Rep.">
        <title>Ant-infecting Ophiocordyceps genomes reveal a high diversity of potential behavioral manipulation genes and a possible major role for enterotoxins.</title>
        <authorList>
            <person name="de Bekker C."/>
            <person name="Ohm R.A."/>
            <person name="Evans H.C."/>
            <person name="Brachmann A."/>
            <person name="Hughes D.P."/>
        </authorList>
    </citation>
    <scope>NUCLEOTIDE SEQUENCE [LARGE SCALE GENOMIC DNA]</scope>
    <source>
        <strain evidence="1 2">SC16a</strain>
    </source>
</reference>
<evidence type="ECO:0000313" key="1">
    <source>
        <dbReference type="EMBL" id="PFH56026.1"/>
    </source>
</evidence>
<dbReference type="SUPFAM" id="SSF54768">
    <property type="entry name" value="dsRNA-binding domain-like"/>
    <property type="match status" value="1"/>
</dbReference>
<dbReference type="OrthoDB" id="5418749at2759"/>
<accession>A0A2A9P5A7</accession>
<evidence type="ECO:0000313" key="2">
    <source>
        <dbReference type="Proteomes" id="UP000037136"/>
    </source>
</evidence>
<name>A0A2A9P5A7_OPHUN</name>
<dbReference type="PANTHER" id="PTHR42030">
    <property type="entry name" value="DRBM DOMAIN-CONTAINING PROTEIN"/>
    <property type="match status" value="1"/>
</dbReference>
<proteinExistence type="predicted"/>